<dbReference type="KEGG" id="mefw:F1737_10550"/>
<evidence type="ECO:0000313" key="3">
    <source>
        <dbReference type="Proteomes" id="UP001301797"/>
    </source>
</evidence>
<dbReference type="GeneID" id="85230613"/>
<protein>
    <submittedName>
        <fullName evidence="2">Nucleotide-binding protein</fullName>
    </submittedName>
</protein>
<feature type="domain" description="PIN" evidence="1">
    <location>
        <begin position="12"/>
        <end position="114"/>
    </location>
</feature>
<proteinExistence type="predicted"/>
<dbReference type="SUPFAM" id="SSF88723">
    <property type="entry name" value="PIN domain-like"/>
    <property type="match status" value="1"/>
</dbReference>
<evidence type="ECO:0000313" key="2">
    <source>
        <dbReference type="EMBL" id="WOF17082.1"/>
    </source>
</evidence>
<organism evidence="2 3">
    <name type="scientific">Methanochimaera problematica</name>
    <dbReference type="NCBI Taxonomy" id="2609417"/>
    <lineage>
        <taxon>Archaea</taxon>
        <taxon>Methanobacteriati</taxon>
        <taxon>Methanobacteriota</taxon>
        <taxon>Stenosarchaea group</taxon>
        <taxon>Methanomicrobia</taxon>
        <taxon>Methanomicrobiales</taxon>
        <taxon>Methanomicrobiaceae</taxon>
        <taxon>Methanochimaera</taxon>
    </lineage>
</organism>
<accession>A0AA97FDX6</accession>
<keyword evidence="3" id="KW-1185">Reference proteome</keyword>
<dbReference type="SMART" id="SM00670">
    <property type="entry name" value="PINc"/>
    <property type="match status" value="1"/>
</dbReference>
<dbReference type="CDD" id="cd09879">
    <property type="entry name" value="PIN_VapC_AF0591-like"/>
    <property type="match status" value="1"/>
</dbReference>
<dbReference type="AlphaFoldDB" id="A0AA97FDX6"/>
<dbReference type="Gene3D" id="3.40.50.1010">
    <property type="entry name" value="5'-nuclease"/>
    <property type="match status" value="1"/>
</dbReference>
<dbReference type="InterPro" id="IPR002716">
    <property type="entry name" value="PIN_dom"/>
</dbReference>
<sequence>MASDRNGNTNRVSVLLDANALMTPAEFGVDIFSEIELLVGAFEPLTLTEVVSELKGLSTGKGRCASAARVGHSLSRRCRIENSPVSGIPVDDMIVRYAEENGCMVMTNDRGLRNKLLKLHIDVIVLRNQKTLEIIRG</sequence>
<dbReference type="EMBL" id="CP043875">
    <property type="protein sequence ID" value="WOF17082.1"/>
    <property type="molecule type" value="Genomic_DNA"/>
</dbReference>
<reference evidence="2 3" key="1">
    <citation type="submission" date="2019-09" db="EMBL/GenBank/DDBJ databases">
        <title>The complete genome of Methanoplanus sp. FWC-SCC4.</title>
        <authorList>
            <person name="Chen S.-C."/>
            <person name="Zhou Y.-Z."/>
            <person name="Lai M.-C."/>
        </authorList>
    </citation>
    <scope>NUCLEOTIDE SEQUENCE [LARGE SCALE GENOMIC DNA]</scope>
    <source>
        <strain evidence="2 3">FWC-SCC4</strain>
    </source>
</reference>
<dbReference type="InterPro" id="IPR041120">
    <property type="entry name" value="PIN_9"/>
</dbReference>
<dbReference type="InterPro" id="IPR029060">
    <property type="entry name" value="PIN-like_dom_sf"/>
</dbReference>
<gene>
    <name evidence="2" type="ORF">F1737_10550</name>
</gene>
<evidence type="ECO:0000259" key="1">
    <source>
        <dbReference type="SMART" id="SM00670"/>
    </source>
</evidence>
<dbReference type="Pfam" id="PF18477">
    <property type="entry name" value="PIN_9"/>
    <property type="match status" value="1"/>
</dbReference>
<name>A0AA97FDX6_9EURY</name>
<dbReference type="RefSeq" id="WP_317136538.1">
    <property type="nucleotide sequence ID" value="NZ_CP043875.1"/>
</dbReference>
<dbReference type="Proteomes" id="UP001301797">
    <property type="component" value="Chromosome"/>
</dbReference>